<dbReference type="Gene3D" id="3.40.50.2000">
    <property type="entry name" value="Glycogen Phosphorylase B"/>
    <property type="match status" value="2"/>
</dbReference>
<keyword evidence="9 10" id="KW-0961">Cell wall biogenesis/degradation</keyword>
<keyword evidence="5 10" id="KW-0133">Cell shape</keyword>
<keyword evidence="8 10" id="KW-0131">Cell cycle</keyword>
<evidence type="ECO:0000259" key="12">
    <source>
        <dbReference type="Pfam" id="PF04101"/>
    </source>
</evidence>
<dbReference type="Proteomes" id="UP000346198">
    <property type="component" value="Unassembled WGS sequence"/>
</dbReference>
<evidence type="ECO:0000256" key="10">
    <source>
        <dbReference type="HAMAP-Rule" id="MF_00033"/>
    </source>
</evidence>
<evidence type="ECO:0000256" key="4">
    <source>
        <dbReference type="ARBA" id="ARBA00022679"/>
    </source>
</evidence>
<protein>
    <recommendedName>
        <fullName evidence="10">UDP-N-acetylglucosamine--N-acetylmuramyl-(pentapeptide) pyrophosphoryl-undecaprenol N-acetylglucosamine transferase</fullName>
        <ecNumber evidence="10">2.4.1.227</ecNumber>
    </recommendedName>
    <alternativeName>
        <fullName evidence="10">Undecaprenyl-PP-MurNAc-pentapeptide-UDPGlcNAc GlcNAc transferase</fullName>
    </alternativeName>
</protein>
<evidence type="ECO:0000259" key="11">
    <source>
        <dbReference type="Pfam" id="PF03033"/>
    </source>
</evidence>
<sequence>MGNKLKIAIACGGTGGHIFPGLATGLALIERGHDVTLWMAGKDVEHDAVASWPGKVVTIPSEGFQFGLSLRSVRTVFRLYKAYRCALPVMRKQSPDVVLAMGSYASYGPVKAALKLGIPYVLHEANMVPGRAVSYLARKAASVAISFEKTNYYLKHDNISSTGMPLRKELQQASAQARAEWKEGTPLRILVMGGSRGAQALNATVPRAIVAASEKGVQLEIEHIAGIQNAEEVAAVYKQAGVKATVHHFVQDMESIYLNVNLAVCRSGAASCAELAVFGVPALLVPYPFAAKNHQMSNARALQDSGAADVVAQEDLSGTWLCDYLVSVAEKPERLERMAVAMKKRAQTNAAEQLAVLLEQVGGA</sequence>
<dbReference type="InterPro" id="IPR006009">
    <property type="entry name" value="GlcNAc_MurG"/>
</dbReference>
<dbReference type="AlphaFoldDB" id="A0A6C2UVS9"/>
<gene>
    <name evidence="10 13" type="primary">murG</name>
    <name evidence="13" type="ORF">SCARR_05401</name>
</gene>
<comment type="function">
    <text evidence="10">Cell wall formation. Catalyzes the transfer of a GlcNAc subunit on undecaprenyl-pyrophosphoryl-MurNAc-pentapeptide (lipid intermediate I) to form undecaprenyl-pyrophosphoryl-MurNAc-(pentapeptide)GlcNAc (lipid intermediate II).</text>
</comment>
<dbReference type="GO" id="GO:0005886">
    <property type="term" value="C:plasma membrane"/>
    <property type="evidence" value="ECO:0007669"/>
    <property type="project" value="UniProtKB-SubCell"/>
</dbReference>
<organism evidence="13 14">
    <name type="scientific">Pontiella sulfatireligans</name>
    <dbReference type="NCBI Taxonomy" id="2750658"/>
    <lineage>
        <taxon>Bacteria</taxon>
        <taxon>Pseudomonadati</taxon>
        <taxon>Kiritimatiellota</taxon>
        <taxon>Kiritimatiellia</taxon>
        <taxon>Kiritimatiellales</taxon>
        <taxon>Pontiellaceae</taxon>
        <taxon>Pontiella</taxon>
    </lineage>
</organism>
<evidence type="ECO:0000256" key="3">
    <source>
        <dbReference type="ARBA" id="ARBA00022676"/>
    </source>
</evidence>
<dbReference type="HAMAP" id="MF_00033">
    <property type="entry name" value="MurG"/>
    <property type="match status" value="1"/>
</dbReference>
<proteinExistence type="inferred from homology"/>
<evidence type="ECO:0000256" key="7">
    <source>
        <dbReference type="ARBA" id="ARBA00023136"/>
    </source>
</evidence>
<feature type="binding site" evidence="10">
    <location>
        <position position="295"/>
    </location>
    <ligand>
        <name>UDP-N-acetyl-alpha-D-glucosamine</name>
        <dbReference type="ChEBI" id="CHEBI:57705"/>
    </ligand>
</feature>
<keyword evidence="6 10" id="KW-0573">Peptidoglycan synthesis</keyword>
<keyword evidence="3 10" id="KW-0328">Glycosyltransferase</keyword>
<comment type="catalytic activity">
    <reaction evidence="10">
        <text>di-trans,octa-cis-undecaprenyl diphospho-N-acetyl-alpha-D-muramoyl-L-alanyl-D-glutamyl-meso-2,6-diaminopimeloyl-D-alanyl-D-alanine + UDP-N-acetyl-alpha-D-glucosamine = di-trans,octa-cis-undecaprenyl diphospho-[N-acetyl-alpha-D-glucosaminyl-(1-&gt;4)]-N-acetyl-alpha-D-muramoyl-L-alanyl-D-glutamyl-meso-2,6-diaminopimeloyl-D-alanyl-D-alanine + UDP + H(+)</text>
        <dbReference type="Rhea" id="RHEA:31227"/>
        <dbReference type="ChEBI" id="CHEBI:15378"/>
        <dbReference type="ChEBI" id="CHEBI:57705"/>
        <dbReference type="ChEBI" id="CHEBI:58223"/>
        <dbReference type="ChEBI" id="CHEBI:61387"/>
        <dbReference type="ChEBI" id="CHEBI:61388"/>
        <dbReference type="EC" id="2.4.1.227"/>
    </reaction>
</comment>
<keyword evidence="7 10" id="KW-0472">Membrane</keyword>
<dbReference type="UniPathway" id="UPA00219"/>
<comment type="similarity">
    <text evidence="10">Belongs to the glycosyltransferase 28 family. MurG subfamily.</text>
</comment>
<dbReference type="GO" id="GO:0008360">
    <property type="term" value="P:regulation of cell shape"/>
    <property type="evidence" value="ECO:0007669"/>
    <property type="project" value="UniProtKB-KW"/>
</dbReference>
<dbReference type="GO" id="GO:0005975">
    <property type="term" value="P:carbohydrate metabolic process"/>
    <property type="evidence" value="ECO:0007669"/>
    <property type="project" value="InterPro"/>
</dbReference>
<dbReference type="NCBIfam" id="TIGR01133">
    <property type="entry name" value="murG"/>
    <property type="match status" value="1"/>
</dbReference>
<accession>A0A6C2UVS9</accession>
<dbReference type="GO" id="GO:0009252">
    <property type="term" value="P:peptidoglycan biosynthetic process"/>
    <property type="evidence" value="ECO:0007669"/>
    <property type="project" value="UniProtKB-UniRule"/>
</dbReference>
<dbReference type="Pfam" id="PF04101">
    <property type="entry name" value="Glyco_tran_28_C"/>
    <property type="match status" value="1"/>
</dbReference>
<dbReference type="Pfam" id="PF03033">
    <property type="entry name" value="Glyco_transf_28"/>
    <property type="match status" value="1"/>
</dbReference>
<dbReference type="GO" id="GO:0051301">
    <property type="term" value="P:cell division"/>
    <property type="evidence" value="ECO:0007669"/>
    <property type="project" value="UniProtKB-KW"/>
</dbReference>
<evidence type="ECO:0000313" key="14">
    <source>
        <dbReference type="Proteomes" id="UP000346198"/>
    </source>
</evidence>
<name>A0A6C2UVS9_9BACT</name>
<comment type="pathway">
    <text evidence="10">Cell wall biogenesis; peptidoglycan biosynthesis.</text>
</comment>
<feature type="domain" description="Glycosyl transferase family 28 C-terminal" evidence="12">
    <location>
        <begin position="189"/>
        <end position="354"/>
    </location>
</feature>
<evidence type="ECO:0000256" key="2">
    <source>
        <dbReference type="ARBA" id="ARBA00022618"/>
    </source>
</evidence>
<evidence type="ECO:0000256" key="9">
    <source>
        <dbReference type="ARBA" id="ARBA00023316"/>
    </source>
</evidence>
<keyword evidence="1 10" id="KW-1003">Cell membrane</keyword>
<dbReference type="SUPFAM" id="SSF53756">
    <property type="entry name" value="UDP-Glycosyltransferase/glycogen phosphorylase"/>
    <property type="match status" value="1"/>
</dbReference>
<dbReference type="EC" id="2.4.1.227" evidence="10"/>
<evidence type="ECO:0000313" key="13">
    <source>
        <dbReference type="EMBL" id="VGO23294.1"/>
    </source>
</evidence>
<evidence type="ECO:0000256" key="6">
    <source>
        <dbReference type="ARBA" id="ARBA00022984"/>
    </source>
</evidence>
<comment type="subcellular location">
    <subcellularLocation>
        <location evidence="10">Cell membrane</location>
        <topology evidence="10">Peripheral membrane protein</topology>
        <orientation evidence="10">Cytoplasmic side</orientation>
    </subcellularLocation>
</comment>
<keyword evidence="2 10" id="KW-0132">Cell division</keyword>
<dbReference type="RefSeq" id="WP_136065511.1">
    <property type="nucleotide sequence ID" value="NZ_CAAHFH010000003.1"/>
</dbReference>
<feature type="domain" description="Glycosyltransferase family 28 N-terminal" evidence="11">
    <location>
        <begin position="7"/>
        <end position="145"/>
    </location>
</feature>
<dbReference type="GO" id="GO:0050511">
    <property type="term" value="F:undecaprenyldiphospho-muramoylpentapeptide beta-N-acetylglucosaminyltransferase activity"/>
    <property type="evidence" value="ECO:0007669"/>
    <property type="project" value="UniProtKB-UniRule"/>
</dbReference>
<keyword evidence="4 10" id="KW-0808">Transferase</keyword>
<reference evidence="13 14" key="1">
    <citation type="submission" date="2019-04" db="EMBL/GenBank/DDBJ databases">
        <authorList>
            <person name="Van Vliet M D."/>
        </authorList>
    </citation>
    <scope>NUCLEOTIDE SEQUENCE [LARGE SCALE GENOMIC DNA]</scope>
    <source>
        <strain evidence="13 14">F21</strain>
    </source>
</reference>
<dbReference type="EMBL" id="CAAHFH010000003">
    <property type="protein sequence ID" value="VGO23294.1"/>
    <property type="molecule type" value="Genomic_DNA"/>
</dbReference>
<comment type="caution">
    <text evidence="10">Lacks conserved residue(s) required for the propagation of feature annotation.</text>
</comment>
<dbReference type="InterPro" id="IPR007235">
    <property type="entry name" value="Glyco_trans_28_C"/>
</dbReference>
<keyword evidence="14" id="KW-1185">Reference proteome</keyword>
<evidence type="ECO:0000256" key="5">
    <source>
        <dbReference type="ARBA" id="ARBA00022960"/>
    </source>
</evidence>
<evidence type="ECO:0000256" key="1">
    <source>
        <dbReference type="ARBA" id="ARBA00022475"/>
    </source>
</evidence>
<dbReference type="InterPro" id="IPR004276">
    <property type="entry name" value="GlycoTrans_28_N"/>
</dbReference>
<dbReference type="GO" id="GO:0071555">
    <property type="term" value="P:cell wall organization"/>
    <property type="evidence" value="ECO:0007669"/>
    <property type="project" value="UniProtKB-KW"/>
</dbReference>
<dbReference type="PANTHER" id="PTHR21015">
    <property type="entry name" value="UDP-N-ACETYLGLUCOSAMINE--N-ACETYLMURAMYL-(PENTAPEPTIDE) PYROPHOSPHORYL-UNDECAPRENOL N-ACETYLGLUCOSAMINE TRANSFERASE 1"/>
    <property type="match status" value="1"/>
</dbReference>
<feature type="binding site" evidence="10">
    <location>
        <position position="195"/>
    </location>
    <ligand>
        <name>UDP-N-acetyl-alpha-D-glucosamine</name>
        <dbReference type="ChEBI" id="CHEBI:57705"/>
    </ligand>
</feature>
<feature type="binding site" evidence="10">
    <location>
        <begin position="14"/>
        <end position="16"/>
    </location>
    <ligand>
        <name>UDP-N-acetyl-alpha-D-glucosamine</name>
        <dbReference type="ChEBI" id="CHEBI:57705"/>
    </ligand>
</feature>
<feature type="binding site" evidence="10">
    <location>
        <position position="167"/>
    </location>
    <ligand>
        <name>UDP-N-acetyl-alpha-D-glucosamine</name>
        <dbReference type="ChEBI" id="CHEBI:57705"/>
    </ligand>
</feature>
<dbReference type="PANTHER" id="PTHR21015:SF22">
    <property type="entry name" value="GLYCOSYLTRANSFERASE"/>
    <property type="match status" value="1"/>
</dbReference>
<feature type="binding site" evidence="10">
    <location>
        <position position="126"/>
    </location>
    <ligand>
        <name>UDP-N-acetyl-alpha-D-glucosamine</name>
        <dbReference type="ChEBI" id="CHEBI:57705"/>
    </ligand>
</feature>
<dbReference type="CDD" id="cd03785">
    <property type="entry name" value="GT28_MurG"/>
    <property type="match status" value="1"/>
</dbReference>
<evidence type="ECO:0000256" key="8">
    <source>
        <dbReference type="ARBA" id="ARBA00023306"/>
    </source>
</evidence>